<dbReference type="InterPro" id="IPR036397">
    <property type="entry name" value="RNaseH_sf"/>
</dbReference>
<dbReference type="Proteomes" id="UP000257109">
    <property type="component" value="Unassembled WGS sequence"/>
</dbReference>
<protein>
    <submittedName>
        <fullName evidence="1">Uncharacterized protein</fullName>
    </submittedName>
</protein>
<dbReference type="GO" id="GO:0003676">
    <property type="term" value="F:nucleic acid binding"/>
    <property type="evidence" value="ECO:0007669"/>
    <property type="project" value="InterPro"/>
</dbReference>
<dbReference type="EMBL" id="QJKJ01016244">
    <property type="protein sequence ID" value="RDX61257.1"/>
    <property type="molecule type" value="Genomic_DNA"/>
</dbReference>
<keyword evidence="2" id="KW-1185">Reference proteome</keyword>
<sequence>MGIETNTIVPYPNTTYSSKQLRPYEEDYPTHGLELTTVVFDLKLWRHHLYGMSNWVSKGEEHKEAYSLGLDLQARKEILYVPKDDDLRDHILTEAYRSEFLMHPNATNMFVTIVKDPQVEIGERVYGLCHGLTLNLSKIPDQALETKLSLNTTYYPQSNGQIVKTMHTLEDMFRACVLEEEGSWYSFRSNIGVILYEALYGEGKDLLGPYLVKETIEMVRMIKDKLQTTQSRQKYLKQ</sequence>
<evidence type="ECO:0000313" key="2">
    <source>
        <dbReference type="Proteomes" id="UP000257109"/>
    </source>
</evidence>
<evidence type="ECO:0000313" key="1">
    <source>
        <dbReference type="EMBL" id="RDX61257.1"/>
    </source>
</evidence>
<reference evidence="1" key="1">
    <citation type="submission" date="2018-05" db="EMBL/GenBank/DDBJ databases">
        <title>Draft genome of Mucuna pruriens seed.</title>
        <authorList>
            <person name="Nnadi N.E."/>
            <person name="Vos R."/>
            <person name="Hasami M.H."/>
            <person name="Devisetty U.K."/>
            <person name="Aguiy J.C."/>
        </authorList>
    </citation>
    <scope>NUCLEOTIDE SEQUENCE [LARGE SCALE GENOMIC DNA]</scope>
    <source>
        <strain evidence="1">JCA_2017</strain>
    </source>
</reference>
<name>A0A371E5J6_MUCPR</name>
<comment type="caution">
    <text evidence="1">The sequence shown here is derived from an EMBL/GenBank/DDBJ whole genome shotgun (WGS) entry which is preliminary data.</text>
</comment>
<proteinExistence type="predicted"/>
<dbReference type="AlphaFoldDB" id="A0A371E5J6"/>
<feature type="non-terminal residue" evidence="1">
    <location>
        <position position="1"/>
    </location>
</feature>
<accession>A0A371E5J6</accession>
<organism evidence="1 2">
    <name type="scientific">Mucuna pruriens</name>
    <name type="common">Velvet bean</name>
    <name type="synonym">Dolichos pruriens</name>
    <dbReference type="NCBI Taxonomy" id="157652"/>
    <lineage>
        <taxon>Eukaryota</taxon>
        <taxon>Viridiplantae</taxon>
        <taxon>Streptophyta</taxon>
        <taxon>Embryophyta</taxon>
        <taxon>Tracheophyta</taxon>
        <taxon>Spermatophyta</taxon>
        <taxon>Magnoliopsida</taxon>
        <taxon>eudicotyledons</taxon>
        <taxon>Gunneridae</taxon>
        <taxon>Pentapetalae</taxon>
        <taxon>rosids</taxon>
        <taxon>fabids</taxon>
        <taxon>Fabales</taxon>
        <taxon>Fabaceae</taxon>
        <taxon>Papilionoideae</taxon>
        <taxon>50 kb inversion clade</taxon>
        <taxon>NPAAA clade</taxon>
        <taxon>indigoferoid/millettioid clade</taxon>
        <taxon>Phaseoleae</taxon>
        <taxon>Mucuna</taxon>
    </lineage>
</organism>
<gene>
    <name evidence="1" type="ORF">CR513_60528</name>
</gene>
<dbReference type="Gene3D" id="3.30.420.10">
    <property type="entry name" value="Ribonuclease H-like superfamily/Ribonuclease H"/>
    <property type="match status" value="1"/>
</dbReference>